<dbReference type="Proteomes" id="UP001549145">
    <property type="component" value="Unassembled WGS sequence"/>
</dbReference>
<evidence type="ECO:0000313" key="2">
    <source>
        <dbReference type="EMBL" id="MET3695645.1"/>
    </source>
</evidence>
<evidence type="ECO:0000256" key="1">
    <source>
        <dbReference type="SAM" id="SignalP"/>
    </source>
</evidence>
<dbReference type="InterPro" id="IPR021557">
    <property type="entry name" value="DUF3016"/>
</dbReference>
<sequence>MAIHPSIRHAAMLMGFLVTAAGPAASAPAPRVTVNFVAPERYTDAGDRVGAGPGLRVTLAEIRRIIEGATLRAMAPGDDLRVDVLDIDLAGFAHPGLSPVSAPRVVTDVTPPAFRLRYDLRRAGRRIAGGDERVSDINFLFGARANRFGAFTYEEELLRDWARKRLKPQ</sequence>
<dbReference type="RefSeq" id="WP_238283108.1">
    <property type="nucleotide sequence ID" value="NZ_BPQL01000250.1"/>
</dbReference>
<evidence type="ECO:0000313" key="3">
    <source>
        <dbReference type="Proteomes" id="UP001549145"/>
    </source>
</evidence>
<keyword evidence="3" id="KW-1185">Reference proteome</keyword>
<keyword evidence="1" id="KW-0732">Signal</keyword>
<gene>
    <name evidence="2" type="ORF">ABID43_005214</name>
</gene>
<reference evidence="2 3" key="1">
    <citation type="submission" date="2024-06" db="EMBL/GenBank/DDBJ databases">
        <title>Genomic Encyclopedia of Type Strains, Phase IV (KMG-IV): sequencing the most valuable type-strain genomes for metagenomic binning, comparative biology and taxonomic classification.</title>
        <authorList>
            <person name="Goeker M."/>
        </authorList>
    </citation>
    <scope>NUCLEOTIDE SEQUENCE [LARGE SCALE GENOMIC DNA]</scope>
    <source>
        <strain evidence="2 3">DSM 21331</strain>
    </source>
</reference>
<organism evidence="2 3">
    <name type="scientific">Methylobacterium goesingense</name>
    <dbReference type="NCBI Taxonomy" id="243690"/>
    <lineage>
        <taxon>Bacteria</taxon>
        <taxon>Pseudomonadati</taxon>
        <taxon>Pseudomonadota</taxon>
        <taxon>Alphaproteobacteria</taxon>
        <taxon>Hyphomicrobiales</taxon>
        <taxon>Methylobacteriaceae</taxon>
        <taxon>Methylobacterium</taxon>
    </lineage>
</organism>
<dbReference type="Pfam" id="PF11454">
    <property type="entry name" value="DUF3016"/>
    <property type="match status" value="1"/>
</dbReference>
<comment type="caution">
    <text evidence="2">The sequence shown here is derived from an EMBL/GenBank/DDBJ whole genome shotgun (WGS) entry which is preliminary data.</text>
</comment>
<dbReference type="EMBL" id="JBEPMM010000038">
    <property type="protein sequence ID" value="MET3695645.1"/>
    <property type="molecule type" value="Genomic_DNA"/>
</dbReference>
<proteinExistence type="predicted"/>
<feature type="chain" id="PRO_5046554043" description="DUF3016 domain-containing protein" evidence="1">
    <location>
        <begin position="21"/>
        <end position="169"/>
    </location>
</feature>
<name>A0ABV2LFL6_9HYPH</name>
<feature type="signal peptide" evidence="1">
    <location>
        <begin position="1"/>
        <end position="20"/>
    </location>
</feature>
<protein>
    <recommendedName>
        <fullName evidence="4">DUF3016 domain-containing protein</fullName>
    </recommendedName>
</protein>
<accession>A0ABV2LFL6</accession>
<evidence type="ECO:0008006" key="4">
    <source>
        <dbReference type="Google" id="ProtNLM"/>
    </source>
</evidence>